<gene>
    <name evidence="2" type="ORF">FB556_0292</name>
</gene>
<keyword evidence="1" id="KW-0812">Transmembrane</keyword>
<keyword evidence="1" id="KW-0472">Membrane</keyword>
<dbReference type="Proteomes" id="UP000319746">
    <property type="component" value="Unassembled WGS sequence"/>
</dbReference>
<protein>
    <submittedName>
        <fullName evidence="2">DUF218 domain-containing protein</fullName>
    </submittedName>
</protein>
<keyword evidence="3" id="KW-1185">Reference proteome</keyword>
<evidence type="ECO:0000313" key="2">
    <source>
        <dbReference type="EMBL" id="TQL73844.1"/>
    </source>
</evidence>
<accession>A0A543AMN2</accession>
<reference evidence="2 3" key="1">
    <citation type="submission" date="2019-06" db="EMBL/GenBank/DDBJ databases">
        <title>Sequencing the genomes of 1000 actinobacteria strains.</title>
        <authorList>
            <person name="Klenk H.-P."/>
        </authorList>
    </citation>
    <scope>NUCLEOTIDE SEQUENCE [LARGE SCALE GENOMIC DNA]</scope>
    <source>
        <strain evidence="2 3">DSM 24083</strain>
    </source>
</reference>
<name>A0A543AMN2_9MICC</name>
<keyword evidence="1" id="KW-1133">Transmembrane helix</keyword>
<comment type="caution">
    <text evidence="2">The sequence shown here is derived from an EMBL/GenBank/DDBJ whole genome shotgun (WGS) entry which is preliminary data.</text>
</comment>
<dbReference type="EMBL" id="VFOU01000001">
    <property type="protein sequence ID" value="TQL73844.1"/>
    <property type="molecule type" value="Genomic_DNA"/>
</dbReference>
<proteinExistence type="predicted"/>
<feature type="transmembrane region" description="Helical" evidence="1">
    <location>
        <begin position="21"/>
        <end position="43"/>
    </location>
</feature>
<evidence type="ECO:0000256" key="1">
    <source>
        <dbReference type="SAM" id="Phobius"/>
    </source>
</evidence>
<sequence length="207" mass="23170">MTSTPERTAGNPRRRARWWKVVGGVTVVVIIGWLVYVSVNIVAPRQGDLDSPRDVVVSLAPQESRLPMAQQLIAEGIADTLVISYFAHDPMNHIAAPTDGMVPLSNYCEPSEEPDILCFTPEEDSTLGEALAISDLVKDNSWDSLTVVTDPFHAFRTRYIYDQCLDGDVEINIVFSERDLNISEWAWHVVYENAAFLKAAWETTTRC</sequence>
<organism evidence="2 3">
    <name type="scientific">Enteractinococcus coprophilus</name>
    <dbReference type="NCBI Taxonomy" id="1027633"/>
    <lineage>
        <taxon>Bacteria</taxon>
        <taxon>Bacillati</taxon>
        <taxon>Actinomycetota</taxon>
        <taxon>Actinomycetes</taxon>
        <taxon>Micrococcales</taxon>
        <taxon>Micrococcaceae</taxon>
    </lineage>
</organism>
<dbReference type="AlphaFoldDB" id="A0A543AMN2"/>
<evidence type="ECO:0000313" key="3">
    <source>
        <dbReference type="Proteomes" id="UP000319746"/>
    </source>
</evidence>
<dbReference type="OrthoDB" id="4772924at2"/>
<dbReference type="RefSeq" id="WP_141864076.1">
    <property type="nucleotide sequence ID" value="NZ_BAABAN010000017.1"/>
</dbReference>